<dbReference type="AlphaFoldDB" id="A0A8C3G3J8"/>
<dbReference type="Ensembl" id="ENSCLMT00005033065.1">
    <property type="protein sequence ID" value="ENSCLMP00005031702.1"/>
    <property type="gene ID" value="ENSCLMG00005015306.1"/>
</dbReference>
<reference evidence="2" key="2">
    <citation type="submission" date="2025-09" db="UniProtKB">
        <authorList>
            <consortium name="Ensembl"/>
        </authorList>
    </citation>
    <scope>IDENTIFICATION</scope>
</reference>
<feature type="region of interest" description="Disordered" evidence="1">
    <location>
        <begin position="16"/>
        <end position="41"/>
    </location>
</feature>
<evidence type="ECO:0000313" key="3">
    <source>
        <dbReference type="Proteomes" id="UP000694565"/>
    </source>
</evidence>
<feature type="compositionally biased region" description="Pro residues" evidence="1">
    <location>
        <begin position="31"/>
        <end position="41"/>
    </location>
</feature>
<evidence type="ECO:0000256" key="1">
    <source>
        <dbReference type="SAM" id="MobiDB-lite"/>
    </source>
</evidence>
<protein>
    <submittedName>
        <fullName evidence="2">Uncharacterized protein</fullName>
    </submittedName>
</protein>
<evidence type="ECO:0000313" key="2">
    <source>
        <dbReference type="Ensembl" id="ENSCLMP00005031702.1"/>
    </source>
</evidence>
<accession>A0A8C3G3J8</accession>
<reference evidence="2" key="1">
    <citation type="submission" date="2025-08" db="UniProtKB">
        <authorList>
            <consortium name="Ensembl"/>
        </authorList>
    </citation>
    <scope>IDENTIFICATION</scope>
</reference>
<sequence>ADFNTGGVVVVVVVGGGGGGKTGSRSMPNVQTPPPPPPPPPNVWLSHRRAPIGVGTGSPTVRPDLNRITCTARTLISSAGRQRHAAGYF</sequence>
<keyword evidence="3" id="KW-1185">Reference proteome</keyword>
<proteinExistence type="predicted"/>
<organism evidence="2 3">
    <name type="scientific">Cyclopterus lumpus</name>
    <name type="common">Lumpsucker</name>
    <dbReference type="NCBI Taxonomy" id="8103"/>
    <lineage>
        <taxon>Eukaryota</taxon>
        <taxon>Metazoa</taxon>
        <taxon>Chordata</taxon>
        <taxon>Craniata</taxon>
        <taxon>Vertebrata</taxon>
        <taxon>Euteleostomi</taxon>
        <taxon>Actinopterygii</taxon>
        <taxon>Neopterygii</taxon>
        <taxon>Teleostei</taxon>
        <taxon>Neoteleostei</taxon>
        <taxon>Acanthomorphata</taxon>
        <taxon>Eupercaria</taxon>
        <taxon>Perciformes</taxon>
        <taxon>Cottioidei</taxon>
        <taxon>Cottales</taxon>
        <taxon>Cyclopteridae</taxon>
        <taxon>Cyclopterus</taxon>
    </lineage>
</organism>
<dbReference type="Proteomes" id="UP000694565">
    <property type="component" value="Unplaced"/>
</dbReference>
<name>A0A8C3G3J8_CYCLU</name>